<evidence type="ECO:0000256" key="1">
    <source>
        <dbReference type="SAM" id="Phobius"/>
    </source>
</evidence>
<gene>
    <name evidence="2" type="ORF">ABS772_17730</name>
</gene>
<reference evidence="2 3" key="1">
    <citation type="submission" date="2024-06" db="EMBL/GenBank/DDBJ databases">
        <authorList>
            <person name="Campbell A.G."/>
        </authorList>
    </citation>
    <scope>NUCLEOTIDE SEQUENCE [LARGE SCALE GENOMIC DNA]</scope>
    <source>
        <strain evidence="2 3">EM12</strain>
    </source>
</reference>
<keyword evidence="3" id="KW-1185">Reference proteome</keyword>
<dbReference type="EMBL" id="JBELQE010000091">
    <property type="protein sequence ID" value="MER2251761.1"/>
    <property type="molecule type" value="Genomic_DNA"/>
</dbReference>
<dbReference type="Proteomes" id="UP001480955">
    <property type="component" value="Unassembled WGS sequence"/>
</dbReference>
<organism evidence="2 3">
    <name type="scientific">Methylorubrum podarium</name>
    <dbReference type="NCBI Taxonomy" id="200476"/>
    <lineage>
        <taxon>Bacteria</taxon>
        <taxon>Pseudomonadati</taxon>
        <taxon>Pseudomonadota</taxon>
        <taxon>Alphaproteobacteria</taxon>
        <taxon>Hyphomicrobiales</taxon>
        <taxon>Methylobacteriaceae</taxon>
        <taxon>Methylorubrum</taxon>
    </lineage>
</organism>
<feature type="transmembrane region" description="Helical" evidence="1">
    <location>
        <begin position="35"/>
        <end position="54"/>
    </location>
</feature>
<keyword evidence="1" id="KW-0472">Membrane</keyword>
<sequence>MTPTAPGEPTHFKASASRAFTFFAGKVAKWAGHPLAFALGTAVVVGWAGTGPFFGYSETWQLVINTGTTIVTFLMVFLIQNSQNRDGAAIQAKLDELIRASAAQNRYIGIENLTEEELYELRQRCETCAMAERLDDAREAADEAEARARDRARMAAERFG</sequence>
<protein>
    <submittedName>
        <fullName evidence="2">Low affinity iron permease family protein</fullName>
    </submittedName>
</protein>
<accession>A0ABV1QQR7</accession>
<dbReference type="Pfam" id="PF04120">
    <property type="entry name" value="Iron_permease"/>
    <property type="match status" value="1"/>
</dbReference>
<feature type="transmembrane region" description="Helical" evidence="1">
    <location>
        <begin position="60"/>
        <end position="79"/>
    </location>
</feature>
<keyword evidence="1" id="KW-0812">Transmembrane</keyword>
<dbReference type="RefSeq" id="WP_350396237.1">
    <property type="nucleotide sequence ID" value="NZ_JBELQE010000091.1"/>
</dbReference>
<proteinExistence type="predicted"/>
<comment type="caution">
    <text evidence="2">The sequence shown here is derived from an EMBL/GenBank/DDBJ whole genome shotgun (WGS) entry which is preliminary data.</text>
</comment>
<dbReference type="InterPro" id="IPR007251">
    <property type="entry name" value="Iron_permease_Fet4"/>
</dbReference>
<evidence type="ECO:0000313" key="2">
    <source>
        <dbReference type="EMBL" id="MER2251761.1"/>
    </source>
</evidence>
<name>A0ABV1QQR7_9HYPH</name>
<keyword evidence="1" id="KW-1133">Transmembrane helix</keyword>
<evidence type="ECO:0000313" key="3">
    <source>
        <dbReference type="Proteomes" id="UP001480955"/>
    </source>
</evidence>